<dbReference type="InterPro" id="IPR036663">
    <property type="entry name" value="Fumarylacetoacetase_C_sf"/>
</dbReference>
<feature type="domain" description="Fumarylacetoacetase-like C-terminal" evidence="3">
    <location>
        <begin position="67"/>
        <end position="271"/>
    </location>
</feature>
<keyword evidence="4" id="KW-0378">Hydrolase</keyword>
<sequence length="276" mass="30203">MRLVRYGEMGQEKPGVMDEAGQIRDLSKLFSDITPDVFDDISAINPADFPVINGTPRYGVPFRGINKIICIGLNYHDHAAETGKDVPSEPIVFMKATSALNGPYDPIRIPRGSQKSDWEVELGVVIGKDTKYVSEENALDHVFGYTLINDVSERHFQAERGGQWTKGKSCDTFAPVGPWLVTADEIADPQDLKLTTKVNDQIMQNGSTADMIFKVAHIVSYLSQMMRLEPGDIIATGTPAGVAAGIRPPQFLKPGDRLELNIDGLGTQRSVIDADS</sequence>
<gene>
    <name evidence="4" type="ORF">HRQ87_01765</name>
</gene>
<dbReference type="SUPFAM" id="SSF56529">
    <property type="entry name" value="FAH"/>
    <property type="match status" value="1"/>
</dbReference>
<dbReference type="Proteomes" id="UP000777935">
    <property type="component" value="Unassembled WGS sequence"/>
</dbReference>
<evidence type="ECO:0000313" key="5">
    <source>
        <dbReference type="Proteomes" id="UP000777935"/>
    </source>
</evidence>
<evidence type="ECO:0000259" key="3">
    <source>
        <dbReference type="Pfam" id="PF01557"/>
    </source>
</evidence>
<evidence type="ECO:0000256" key="2">
    <source>
        <dbReference type="ARBA" id="ARBA00022723"/>
    </source>
</evidence>
<dbReference type="InterPro" id="IPR011234">
    <property type="entry name" value="Fumarylacetoacetase-like_C"/>
</dbReference>
<organism evidence="4 5">
    <name type="scientific">Parasulfitobacter algicola</name>
    <dbReference type="NCBI Taxonomy" id="2614809"/>
    <lineage>
        <taxon>Bacteria</taxon>
        <taxon>Pseudomonadati</taxon>
        <taxon>Pseudomonadota</taxon>
        <taxon>Alphaproteobacteria</taxon>
        <taxon>Rhodobacterales</taxon>
        <taxon>Roseobacteraceae</taxon>
        <taxon>Parasulfitobacter</taxon>
    </lineage>
</organism>
<comment type="similarity">
    <text evidence="1">Belongs to the FAH family.</text>
</comment>
<accession>A0ABX2IKY7</accession>
<keyword evidence="2" id="KW-0479">Metal-binding</keyword>
<evidence type="ECO:0000256" key="1">
    <source>
        <dbReference type="ARBA" id="ARBA00010211"/>
    </source>
</evidence>
<comment type="caution">
    <text evidence="4">The sequence shown here is derived from an EMBL/GenBank/DDBJ whole genome shotgun (WGS) entry which is preliminary data.</text>
</comment>
<evidence type="ECO:0000313" key="4">
    <source>
        <dbReference type="EMBL" id="NSX53517.1"/>
    </source>
</evidence>
<dbReference type="InterPro" id="IPR051121">
    <property type="entry name" value="FAH"/>
</dbReference>
<dbReference type="GO" id="GO:0016787">
    <property type="term" value="F:hydrolase activity"/>
    <property type="evidence" value="ECO:0007669"/>
    <property type="project" value="UniProtKB-KW"/>
</dbReference>
<dbReference type="PANTHER" id="PTHR42796">
    <property type="entry name" value="FUMARYLACETOACETATE HYDROLASE DOMAIN-CONTAINING PROTEIN 2A-RELATED"/>
    <property type="match status" value="1"/>
</dbReference>
<reference evidence="4 5" key="1">
    <citation type="submission" date="2020-06" db="EMBL/GenBank/DDBJ databases">
        <title>Sulfitobacter algicola sp. nov., isolated from green algae.</title>
        <authorList>
            <person name="Wang C."/>
        </authorList>
    </citation>
    <scope>NUCLEOTIDE SEQUENCE [LARGE SCALE GENOMIC DNA]</scope>
    <source>
        <strain evidence="4 5">1151</strain>
    </source>
</reference>
<proteinExistence type="inferred from homology"/>
<dbReference type="Pfam" id="PF01557">
    <property type="entry name" value="FAA_hydrolase"/>
    <property type="match status" value="1"/>
</dbReference>
<dbReference type="EMBL" id="JABUFE010000001">
    <property type="protein sequence ID" value="NSX53517.1"/>
    <property type="molecule type" value="Genomic_DNA"/>
</dbReference>
<name>A0ABX2IKY7_9RHOB</name>
<dbReference type="PANTHER" id="PTHR42796:SF4">
    <property type="entry name" value="FUMARYLACETOACETATE HYDROLASE DOMAIN-CONTAINING PROTEIN 2A"/>
    <property type="match status" value="1"/>
</dbReference>
<keyword evidence="5" id="KW-1185">Reference proteome</keyword>
<dbReference type="RefSeq" id="WP_174134623.1">
    <property type="nucleotide sequence ID" value="NZ_JABUFE010000001.1"/>
</dbReference>
<protein>
    <submittedName>
        <fullName evidence="4">Fumarylacetoacetate hydrolase family protein</fullName>
    </submittedName>
</protein>
<dbReference type="Gene3D" id="3.90.850.10">
    <property type="entry name" value="Fumarylacetoacetase-like, C-terminal domain"/>
    <property type="match status" value="1"/>
</dbReference>